<evidence type="ECO:0000256" key="2">
    <source>
        <dbReference type="ARBA" id="ARBA00023002"/>
    </source>
</evidence>
<dbReference type="PANTHER" id="PTHR44196:SF2">
    <property type="entry name" value="SHORT-CHAIN DEHYDROGENASE-RELATED"/>
    <property type="match status" value="1"/>
</dbReference>
<name>A0A371K4L8_9GAMM</name>
<keyword evidence="2" id="KW-0560">Oxidoreductase</keyword>
<dbReference type="Pfam" id="PF00106">
    <property type="entry name" value="adh_short"/>
    <property type="match status" value="1"/>
</dbReference>
<sequence>MTQPPAPLHALITGASAGIGAALAREYARRGVPLVLTARREDRLQALAAQLRAQVPVEVIAADLADPAAPAHLHAETRRRGLAIGHLVNNAGYGVPGRYLADDWKVHADFLQVLVTAVAELSHRYLPEMEARRYGRILNVASLAGLVPPSAGHTLYGASKSFVIRFSQSLAAESRPRGVHVTALCPGFTYTEFHDVNGMRERISRLPKWLWLDADTVARLGVDAVERGDARYVTGSINRVLAGLAKYLPERVANALVASRASDFRDAE</sequence>
<dbReference type="InterPro" id="IPR002347">
    <property type="entry name" value="SDR_fam"/>
</dbReference>
<dbReference type="GO" id="GO:0016491">
    <property type="term" value="F:oxidoreductase activity"/>
    <property type="evidence" value="ECO:0007669"/>
    <property type="project" value="UniProtKB-KW"/>
</dbReference>
<dbReference type="SMART" id="SM00822">
    <property type="entry name" value="PKS_KR"/>
    <property type="match status" value="1"/>
</dbReference>
<reference evidence="5 6" key="1">
    <citation type="submission" date="2018-08" db="EMBL/GenBank/DDBJ databases">
        <title>Lysobacter sp. zong2l5, whole genome shotgun sequence.</title>
        <authorList>
            <person name="Zhang X."/>
            <person name="Feng G."/>
            <person name="Zhu H."/>
        </authorList>
    </citation>
    <scope>NUCLEOTIDE SEQUENCE [LARGE SCALE GENOMIC DNA]</scope>
    <source>
        <strain evidence="6">zong2l5</strain>
    </source>
</reference>
<evidence type="ECO:0000313" key="5">
    <source>
        <dbReference type="EMBL" id="RDZ28804.1"/>
    </source>
</evidence>
<evidence type="ECO:0000256" key="3">
    <source>
        <dbReference type="RuleBase" id="RU000363"/>
    </source>
</evidence>
<dbReference type="InterPro" id="IPR020904">
    <property type="entry name" value="Sc_DH/Rdtase_CS"/>
</dbReference>
<dbReference type="EMBL" id="QTSU01000001">
    <property type="protein sequence ID" value="RDZ28804.1"/>
    <property type="molecule type" value="Genomic_DNA"/>
</dbReference>
<dbReference type="Gene3D" id="3.40.50.720">
    <property type="entry name" value="NAD(P)-binding Rossmann-like Domain"/>
    <property type="match status" value="1"/>
</dbReference>
<evidence type="ECO:0000259" key="4">
    <source>
        <dbReference type="SMART" id="SM00822"/>
    </source>
</evidence>
<organism evidence="5 6">
    <name type="scientific">Lysobacter silvisoli</name>
    <dbReference type="NCBI Taxonomy" id="2293254"/>
    <lineage>
        <taxon>Bacteria</taxon>
        <taxon>Pseudomonadati</taxon>
        <taxon>Pseudomonadota</taxon>
        <taxon>Gammaproteobacteria</taxon>
        <taxon>Lysobacterales</taxon>
        <taxon>Lysobacteraceae</taxon>
        <taxon>Lysobacter</taxon>
    </lineage>
</organism>
<proteinExistence type="inferred from homology"/>
<dbReference type="OrthoDB" id="9810734at2"/>
<dbReference type="SUPFAM" id="SSF51735">
    <property type="entry name" value="NAD(P)-binding Rossmann-fold domains"/>
    <property type="match status" value="1"/>
</dbReference>
<accession>A0A371K4L8</accession>
<feature type="domain" description="Ketoreductase" evidence="4">
    <location>
        <begin position="8"/>
        <end position="187"/>
    </location>
</feature>
<dbReference type="PRINTS" id="PR00080">
    <property type="entry name" value="SDRFAMILY"/>
</dbReference>
<evidence type="ECO:0000313" key="6">
    <source>
        <dbReference type="Proteomes" id="UP000264492"/>
    </source>
</evidence>
<dbReference type="PANTHER" id="PTHR44196">
    <property type="entry name" value="DEHYDROGENASE/REDUCTASE SDR FAMILY MEMBER 7B"/>
    <property type="match status" value="1"/>
</dbReference>
<dbReference type="RefSeq" id="WP_115858241.1">
    <property type="nucleotide sequence ID" value="NZ_QTSU01000001.1"/>
</dbReference>
<dbReference type="InterPro" id="IPR036291">
    <property type="entry name" value="NAD(P)-bd_dom_sf"/>
</dbReference>
<protein>
    <submittedName>
        <fullName evidence="5">SDR family NAD(P)-dependent oxidoreductase</fullName>
    </submittedName>
</protein>
<dbReference type="PROSITE" id="PS00061">
    <property type="entry name" value="ADH_SHORT"/>
    <property type="match status" value="1"/>
</dbReference>
<dbReference type="InterPro" id="IPR057326">
    <property type="entry name" value="KR_dom"/>
</dbReference>
<dbReference type="GO" id="GO:0016020">
    <property type="term" value="C:membrane"/>
    <property type="evidence" value="ECO:0007669"/>
    <property type="project" value="TreeGrafter"/>
</dbReference>
<keyword evidence="6" id="KW-1185">Reference proteome</keyword>
<dbReference type="PIRSF" id="PIRSF000126">
    <property type="entry name" value="11-beta-HSD1"/>
    <property type="match status" value="1"/>
</dbReference>
<dbReference type="CDD" id="cd05233">
    <property type="entry name" value="SDR_c"/>
    <property type="match status" value="1"/>
</dbReference>
<evidence type="ECO:0000256" key="1">
    <source>
        <dbReference type="ARBA" id="ARBA00006484"/>
    </source>
</evidence>
<dbReference type="Proteomes" id="UP000264492">
    <property type="component" value="Unassembled WGS sequence"/>
</dbReference>
<gene>
    <name evidence="5" type="ORF">DX914_06745</name>
</gene>
<dbReference type="PRINTS" id="PR00081">
    <property type="entry name" value="GDHRDH"/>
</dbReference>
<comment type="similarity">
    <text evidence="1 3">Belongs to the short-chain dehydrogenases/reductases (SDR) family.</text>
</comment>
<comment type="caution">
    <text evidence="5">The sequence shown here is derived from an EMBL/GenBank/DDBJ whole genome shotgun (WGS) entry which is preliminary data.</text>
</comment>
<dbReference type="AlphaFoldDB" id="A0A371K4L8"/>